<dbReference type="EMBL" id="JBHRTR010000034">
    <property type="protein sequence ID" value="MFC3229669.1"/>
    <property type="molecule type" value="Genomic_DNA"/>
</dbReference>
<sequence length="102" mass="10331">MRRALANAALATPAIAVWLLAAPLGSTAWAEDMPVVKSGVDNLSSARRAPRGMSADAGPETLPFAGDVPPGNLDTMKSTGTSVLTTAAADPDSTAIRVPMAE</sequence>
<dbReference type="Proteomes" id="UP001595528">
    <property type="component" value="Unassembled WGS sequence"/>
</dbReference>
<evidence type="ECO:0000313" key="4">
    <source>
        <dbReference type="Proteomes" id="UP001595528"/>
    </source>
</evidence>
<keyword evidence="4" id="KW-1185">Reference proteome</keyword>
<evidence type="ECO:0000256" key="1">
    <source>
        <dbReference type="SAM" id="MobiDB-lite"/>
    </source>
</evidence>
<organism evidence="3 4">
    <name type="scientific">Marinibaculum pumilum</name>
    <dbReference type="NCBI Taxonomy" id="1766165"/>
    <lineage>
        <taxon>Bacteria</taxon>
        <taxon>Pseudomonadati</taxon>
        <taxon>Pseudomonadota</taxon>
        <taxon>Alphaproteobacteria</taxon>
        <taxon>Rhodospirillales</taxon>
        <taxon>Rhodospirillaceae</taxon>
        <taxon>Marinibaculum</taxon>
    </lineage>
</organism>
<comment type="caution">
    <text evidence="3">The sequence shown here is derived from an EMBL/GenBank/DDBJ whole genome shotgun (WGS) entry which is preliminary data.</text>
</comment>
<feature type="signal peptide" evidence="2">
    <location>
        <begin position="1"/>
        <end position="30"/>
    </location>
</feature>
<accession>A0ABV7L540</accession>
<evidence type="ECO:0000256" key="2">
    <source>
        <dbReference type="SAM" id="SignalP"/>
    </source>
</evidence>
<proteinExistence type="predicted"/>
<gene>
    <name evidence="3" type="ORF">ACFOGJ_20640</name>
</gene>
<reference evidence="4" key="1">
    <citation type="journal article" date="2019" name="Int. J. Syst. Evol. Microbiol.">
        <title>The Global Catalogue of Microorganisms (GCM) 10K type strain sequencing project: providing services to taxonomists for standard genome sequencing and annotation.</title>
        <authorList>
            <consortium name="The Broad Institute Genomics Platform"/>
            <consortium name="The Broad Institute Genome Sequencing Center for Infectious Disease"/>
            <person name="Wu L."/>
            <person name="Ma J."/>
        </authorList>
    </citation>
    <scope>NUCLEOTIDE SEQUENCE [LARGE SCALE GENOMIC DNA]</scope>
    <source>
        <strain evidence="4">KCTC 42964</strain>
    </source>
</reference>
<feature type="region of interest" description="Disordered" evidence="1">
    <location>
        <begin position="47"/>
        <end position="70"/>
    </location>
</feature>
<evidence type="ECO:0000313" key="3">
    <source>
        <dbReference type="EMBL" id="MFC3229669.1"/>
    </source>
</evidence>
<protein>
    <submittedName>
        <fullName evidence="3">Uncharacterized protein</fullName>
    </submittedName>
</protein>
<feature type="chain" id="PRO_5046162811" evidence="2">
    <location>
        <begin position="31"/>
        <end position="102"/>
    </location>
</feature>
<name>A0ABV7L540_9PROT</name>
<dbReference type="RefSeq" id="WP_379904092.1">
    <property type="nucleotide sequence ID" value="NZ_JBHRTR010000034.1"/>
</dbReference>
<keyword evidence="2" id="KW-0732">Signal</keyword>